<dbReference type="InterPro" id="IPR027417">
    <property type="entry name" value="P-loop_NTPase"/>
</dbReference>
<keyword evidence="3 7" id="KW-0554">One-carbon metabolism</keyword>
<sequence length="639" mass="69449">MSNNPEKKEFTPIPLDLKKPVPSDIDIAQASRLKPITQITEELGLLPEEVELYGPYKAKIKLEVLERLKNRPNGKYVDVTAITPTPLGEGKTTTTVGLSQALGAHLGKSVMTCIRQPSQGPTFGIKGGAAGGGYSQVIPMEDLNLHLTGDIHAITAANNLMAAAIDIRMFHEASQSDEALFKRLFPEDKHGKRSFGRAMLNRLMKLGIDKTDPDELTEEERSRFVRLDIDPDTITWMRGLDTNDRYLREITVGESPSEKGMSRKTGFYITVASEIMAVLALTTDLQDMRRRLGNMVVALDKKGDAVTADDLGVAGALTVLMKDAIKPTLMQTLEGTPVFVHAGPFANIAHGNSSILADKIGLKLADYVVTESGFGADMGMEKFFDIKCRYSDLVPSVVVLVATVRALKMHGGGPTVTAGTPLDPVYSEENLELLREGTKNMLHHIAIAKKYGVPVVVAVNRFFTDTDAELELVRKIAIEEGGAYDAVVSNHWEEGGAGALDLAKAVVKAAEQPAKFDFLYPLDWSIKKKIETIAVEIYGADGVDYSPDAEKNIEKYTRLGLDNLPICMAKTHLSLSHDPNLKGVPKGFRIPIRDVRASAGAGFLYPLLGTISTMPGLPTRPAFMDIDIDPVTGQILGLS</sequence>
<reference evidence="8 9" key="1">
    <citation type="submission" date="2018-08" db="EMBL/GenBank/DDBJ databases">
        <title>Genomic Encyclopedia of Type Strains, Phase IV (KMG-IV): sequencing the most valuable type-strain genomes for metagenomic binning, comparative biology and taxonomic classification.</title>
        <authorList>
            <person name="Goeker M."/>
        </authorList>
    </citation>
    <scope>NUCLEOTIDE SEQUENCE [LARGE SCALE GENOMIC DNA]</scope>
    <source>
        <strain evidence="8 9">DSM 23923</strain>
    </source>
</reference>
<evidence type="ECO:0000256" key="4">
    <source>
        <dbReference type="ARBA" id="ARBA00022598"/>
    </source>
</evidence>
<dbReference type="EC" id="6.3.4.3" evidence="7"/>
<evidence type="ECO:0000313" key="9">
    <source>
        <dbReference type="Proteomes" id="UP000256388"/>
    </source>
</evidence>
<dbReference type="Proteomes" id="UP000256388">
    <property type="component" value="Unassembled WGS sequence"/>
</dbReference>
<dbReference type="RefSeq" id="WP_116223595.1">
    <property type="nucleotide sequence ID" value="NZ_AP018437.1"/>
</dbReference>
<dbReference type="Pfam" id="PF01268">
    <property type="entry name" value="FTHFS"/>
    <property type="match status" value="1"/>
</dbReference>
<keyword evidence="5 7" id="KW-0547">Nucleotide-binding</keyword>
<evidence type="ECO:0000256" key="3">
    <source>
        <dbReference type="ARBA" id="ARBA00022563"/>
    </source>
</evidence>
<keyword evidence="9" id="KW-1185">Reference proteome</keyword>
<proteinExistence type="inferred from homology"/>
<dbReference type="HAMAP" id="MF_01543">
    <property type="entry name" value="FTHFS"/>
    <property type="match status" value="1"/>
</dbReference>
<comment type="catalytic activity">
    <reaction evidence="7">
        <text>(6S)-5,6,7,8-tetrahydrofolate + formate + ATP = (6R)-10-formyltetrahydrofolate + ADP + phosphate</text>
        <dbReference type="Rhea" id="RHEA:20221"/>
        <dbReference type="ChEBI" id="CHEBI:15740"/>
        <dbReference type="ChEBI" id="CHEBI:30616"/>
        <dbReference type="ChEBI" id="CHEBI:43474"/>
        <dbReference type="ChEBI" id="CHEBI:57453"/>
        <dbReference type="ChEBI" id="CHEBI:195366"/>
        <dbReference type="ChEBI" id="CHEBI:456216"/>
        <dbReference type="EC" id="6.3.4.3"/>
    </reaction>
</comment>
<dbReference type="GO" id="GO:0035999">
    <property type="term" value="P:tetrahydrofolate interconversion"/>
    <property type="evidence" value="ECO:0007669"/>
    <property type="project" value="UniProtKB-UniRule"/>
</dbReference>
<protein>
    <recommendedName>
        <fullName evidence="7">Formate--tetrahydrofolate ligase</fullName>
        <ecNumber evidence="7">6.3.4.3</ecNumber>
    </recommendedName>
    <alternativeName>
        <fullName evidence="7">Formyltetrahydrofolate synthetase</fullName>
        <shortName evidence="7">FHS</shortName>
        <shortName evidence="7">FTHFS</shortName>
    </alternativeName>
</protein>
<dbReference type="FunFam" id="3.40.50.300:FF:000245">
    <property type="entry name" value="C-1-tetrahydrofolate synthase, cytoplasmic"/>
    <property type="match status" value="1"/>
</dbReference>
<dbReference type="PROSITE" id="PS00722">
    <property type="entry name" value="FTHFS_2"/>
    <property type="match status" value="1"/>
</dbReference>
<name>A0A347ZUM0_9CHLR</name>
<organism evidence="8 9">
    <name type="scientific">Pelolinea submarina</name>
    <dbReference type="NCBI Taxonomy" id="913107"/>
    <lineage>
        <taxon>Bacteria</taxon>
        <taxon>Bacillati</taxon>
        <taxon>Chloroflexota</taxon>
        <taxon>Anaerolineae</taxon>
        <taxon>Anaerolineales</taxon>
        <taxon>Anaerolineaceae</taxon>
        <taxon>Pelolinea</taxon>
    </lineage>
</organism>
<dbReference type="Gene3D" id="3.40.50.300">
    <property type="entry name" value="P-loop containing nucleotide triphosphate hydrolases"/>
    <property type="match status" value="2"/>
</dbReference>
<evidence type="ECO:0000256" key="6">
    <source>
        <dbReference type="ARBA" id="ARBA00022840"/>
    </source>
</evidence>
<feature type="binding site" evidence="7">
    <location>
        <begin position="85"/>
        <end position="92"/>
    </location>
    <ligand>
        <name>ATP</name>
        <dbReference type="ChEBI" id="CHEBI:30616"/>
    </ligand>
</feature>
<dbReference type="SUPFAM" id="SSF52540">
    <property type="entry name" value="P-loop containing nucleoside triphosphate hydrolases"/>
    <property type="match status" value="1"/>
</dbReference>
<dbReference type="FunFam" id="3.40.50.300:FF:001123">
    <property type="entry name" value="C-1-tetrahydrofolate synthase, cytoplasmic isoform X2"/>
    <property type="match status" value="1"/>
</dbReference>
<dbReference type="InterPro" id="IPR000559">
    <property type="entry name" value="Formate_THF_ligase"/>
</dbReference>
<keyword evidence="4 7" id="KW-0436">Ligase</keyword>
<dbReference type="CDD" id="cd00477">
    <property type="entry name" value="FTHFS"/>
    <property type="match status" value="1"/>
</dbReference>
<comment type="pathway">
    <text evidence="1 7">One-carbon metabolism; tetrahydrofolate interconversion.</text>
</comment>
<comment type="similarity">
    <text evidence="7">Belongs to the formate--tetrahydrofolate ligase family.</text>
</comment>
<dbReference type="OrthoDB" id="9761733at2"/>
<dbReference type="Gene3D" id="1.10.8.770">
    <property type="match status" value="1"/>
</dbReference>
<evidence type="ECO:0000256" key="2">
    <source>
        <dbReference type="ARBA" id="ARBA00011738"/>
    </source>
</evidence>
<dbReference type="InterPro" id="IPR020628">
    <property type="entry name" value="Formate_THF_ligase_CS"/>
</dbReference>
<gene>
    <name evidence="7" type="primary">fhs</name>
    <name evidence="8" type="ORF">DFR64_0270</name>
</gene>
<dbReference type="AlphaFoldDB" id="A0A347ZUM0"/>
<keyword evidence="6 7" id="KW-0067">ATP-binding</keyword>
<dbReference type="PROSITE" id="PS00721">
    <property type="entry name" value="FTHFS_1"/>
    <property type="match status" value="1"/>
</dbReference>
<accession>A0A347ZUM0</accession>
<evidence type="ECO:0000256" key="1">
    <source>
        <dbReference type="ARBA" id="ARBA00004777"/>
    </source>
</evidence>
<evidence type="ECO:0000256" key="5">
    <source>
        <dbReference type="ARBA" id="ARBA00022741"/>
    </source>
</evidence>
<dbReference type="GO" id="GO:0004329">
    <property type="term" value="F:formate-tetrahydrofolate ligase activity"/>
    <property type="evidence" value="ECO:0007669"/>
    <property type="project" value="UniProtKB-UniRule"/>
</dbReference>
<comment type="caution">
    <text evidence="8">The sequence shown here is derived from an EMBL/GenBank/DDBJ whole genome shotgun (WGS) entry which is preliminary data.</text>
</comment>
<evidence type="ECO:0000313" key="8">
    <source>
        <dbReference type="EMBL" id="REG10412.1"/>
    </source>
</evidence>
<evidence type="ECO:0000256" key="7">
    <source>
        <dbReference type="HAMAP-Rule" id="MF_01543"/>
    </source>
</evidence>
<dbReference type="EMBL" id="QUMS01000001">
    <property type="protein sequence ID" value="REG10412.1"/>
    <property type="molecule type" value="Genomic_DNA"/>
</dbReference>
<dbReference type="FunFam" id="3.10.410.10:FF:000001">
    <property type="entry name" value="Putative formate--tetrahydrofolate ligase"/>
    <property type="match status" value="1"/>
</dbReference>
<dbReference type="UniPathway" id="UPA00193"/>
<comment type="subunit">
    <text evidence="2">Homodimer.</text>
</comment>
<dbReference type="GO" id="GO:0005524">
    <property type="term" value="F:ATP binding"/>
    <property type="evidence" value="ECO:0007669"/>
    <property type="project" value="UniProtKB-UniRule"/>
</dbReference>
<dbReference type="Gene3D" id="3.10.410.10">
    <property type="entry name" value="Formyltetrahydrofolate synthetase, domain 3"/>
    <property type="match status" value="1"/>
</dbReference>